<protein>
    <submittedName>
        <fullName evidence="1">CLUMA_CG008894, isoform A</fullName>
    </submittedName>
</protein>
<dbReference type="EMBL" id="CVRI01000041">
    <property type="protein sequence ID" value="CRK95211.1"/>
    <property type="molecule type" value="Genomic_DNA"/>
</dbReference>
<name>A0A1J1I4U5_9DIPT</name>
<reference evidence="1 2" key="1">
    <citation type="submission" date="2015-04" db="EMBL/GenBank/DDBJ databases">
        <authorList>
            <person name="Syromyatnikov M.Y."/>
            <person name="Popov V.N."/>
        </authorList>
    </citation>
    <scope>NUCLEOTIDE SEQUENCE [LARGE SCALE GENOMIC DNA]</scope>
</reference>
<dbReference type="AlphaFoldDB" id="A0A1J1I4U5"/>
<dbReference type="Proteomes" id="UP000183832">
    <property type="component" value="Unassembled WGS sequence"/>
</dbReference>
<organism evidence="1 2">
    <name type="scientific">Clunio marinus</name>
    <dbReference type="NCBI Taxonomy" id="568069"/>
    <lineage>
        <taxon>Eukaryota</taxon>
        <taxon>Metazoa</taxon>
        <taxon>Ecdysozoa</taxon>
        <taxon>Arthropoda</taxon>
        <taxon>Hexapoda</taxon>
        <taxon>Insecta</taxon>
        <taxon>Pterygota</taxon>
        <taxon>Neoptera</taxon>
        <taxon>Endopterygota</taxon>
        <taxon>Diptera</taxon>
        <taxon>Nematocera</taxon>
        <taxon>Chironomoidea</taxon>
        <taxon>Chironomidae</taxon>
        <taxon>Clunio</taxon>
    </lineage>
</organism>
<keyword evidence="2" id="KW-1185">Reference proteome</keyword>
<sequence length="60" mass="7101">MENFPIQLERLHELLTSHLNHPQRCIKIKSPYQDVFYCNNFKGKQNSMQGLVSESNIRKP</sequence>
<accession>A0A1J1I4U5</accession>
<gene>
    <name evidence="1" type="ORF">CLUMA_CG008894</name>
</gene>
<evidence type="ECO:0000313" key="2">
    <source>
        <dbReference type="Proteomes" id="UP000183832"/>
    </source>
</evidence>
<evidence type="ECO:0000313" key="1">
    <source>
        <dbReference type="EMBL" id="CRK95211.1"/>
    </source>
</evidence>
<proteinExistence type="predicted"/>